<dbReference type="InterPro" id="IPR032710">
    <property type="entry name" value="NTF2-like_dom_sf"/>
</dbReference>
<sequence length="114" mass="13008">MADQSDIWVLERAFWLDSPEFCRSHMAQEALIEFMPPVGRIPIQDLQARLAAEPQLSMVEFDEAEESDDGCEAVLSYRAAGWGAELRPVVARCTSRYRREAGAWRMIGHQRVPQ</sequence>
<gene>
    <name evidence="1" type="ORF">ACFOGP_05005</name>
</gene>
<protein>
    <recommendedName>
        <fullName evidence="3">DUF4440 domain-containing protein</fullName>
    </recommendedName>
</protein>
<proteinExistence type="predicted"/>
<name>A0ABV7GKG3_9RHOB</name>
<evidence type="ECO:0000313" key="2">
    <source>
        <dbReference type="Proteomes" id="UP001595632"/>
    </source>
</evidence>
<evidence type="ECO:0000313" key="1">
    <source>
        <dbReference type="EMBL" id="MFC3142054.1"/>
    </source>
</evidence>
<dbReference type="Proteomes" id="UP001595632">
    <property type="component" value="Unassembled WGS sequence"/>
</dbReference>
<keyword evidence="2" id="KW-1185">Reference proteome</keyword>
<dbReference type="SUPFAM" id="SSF54427">
    <property type="entry name" value="NTF2-like"/>
    <property type="match status" value="1"/>
</dbReference>
<dbReference type="EMBL" id="JBHRTB010000010">
    <property type="protein sequence ID" value="MFC3142054.1"/>
    <property type="molecule type" value="Genomic_DNA"/>
</dbReference>
<evidence type="ECO:0008006" key="3">
    <source>
        <dbReference type="Google" id="ProtNLM"/>
    </source>
</evidence>
<dbReference type="RefSeq" id="WP_275631703.1">
    <property type="nucleotide sequence ID" value="NZ_JARGYD010000002.1"/>
</dbReference>
<comment type="caution">
    <text evidence="1">The sequence shown here is derived from an EMBL/GenBank/DDBJ whole genome shotgun (WGS) entry which is preliminary data.</text>
</comment>
<accession>A0ABV7GKG3</accession>
<reference evidence="2" key="1">
    <citation type="journal article" date="2019" name="Int. J. Syst. Evol. Microbiol.">
        <title>The Global Catalogue of Microorganisms (GCM) 10K type strain sequencing project: providing services to taxonomists for standard genome sequencing and annotation.</title>
        <authorList>
            <consortium name="The Broad Institute Genomics Platform"/>
            <consortium name="The Broad Institute Genome Sequencing Center for Infectious Disease"/>
            <person name="Wu L."/>
            <person name="Ma J."/>
        </authorList>
    </citation>
    <scope>NUCLEOTIDE SEQUENCE [LARGE SCALE GENOMIC DNA]</scope>
    <source>
        <strain evidence="2">KCTC 52366</strain>
    </source>
</reference>
<organism evidence="1 2">
    <name type="scientific">Psychromarinibacter halotolerans</name>
    <dbReference type="NCBI Taxonomy" id="1775175"/>
    <lineage>
        <taxon>Bacteria</taxon>
        <taxon>Pseudomonadati</taxon>
        <taxon>Pseudomonadota</taxon>
        <taxon>Alphaproteobacteria</taxon>
        <taxon>Rhodobacterales</taxon>
        <taxon>Paracoccaceae</taxon>
        <taxon>Psychromarinibacter</taxon>
    </lineage>
</organism>